<dbReference type="Pfam" id="PF13242">
    <property type="entry name" value="Hydrolase_like"/>
    <property type="match status" value="1"/>
</dbReference>
<dbReference type="GO" id="GO:0005737">
    <property type="term" value="C:cytoplasm"/>
    <property type="evidence" value="ECO:0007669"/>
    <property type="project" value="TreeGrafter"/>
</dbReference>
<proteinExistence type="inferred from homology"/>
<keyword evidence="5" id="KW-0378">Hydrolase</keyword>
<keyword evidence="1 4" id="KW-0479">Metal-binding</keyword>
<dbReference type="Gene3D" id="3.40.50.1000">
    <property type="entry name" value="HAD superfamily/HAD-like"/>
    <property type="match status" value="2"/>
</dbReference>
<sequence length="270" mass="30721">MLKEKKYFLFDIDGTLSVGTTLYDGTKEFLDWIEETGGRCFYITNNSTKSRKDYVEKFAAWGITTEEAQFMTASYAACLYMKEHYEGKKVFVLGTPSFLEELRSHNVQVTEEAEDDVVCVLAGFDDTLRYEKLIKACELLFREGIDFLGTNPDLRCPAPFGFIPDCGAICRMIQDTTGKRPYFIGKPNRVIVDLCASQCKGTPEEFLVVGDRLYTDIACGINAGFETAVVYTGEADEEEVRTSIWKPDYCFDTIRDLYEAVRTEMEEGRR</sequence>
<comment type="caution">
    <text evidence="5">The sequence shown here is derived from an EMBL/GenBank/DDBJ whole genome shotgun (WGS) entry which is preliminary data.</text>
</comment>
<dbReference type="OrthoDB" id="9810449at2"/>
<dbReference type="EMBL" id="QVLX01000004">
    <property type="protein sequence ID" value="RGE87187.1"/>
    <property type="molecule type" value="Genomic_DNA"/>
</dbReference>
<evidence type="ECO:0000256" key="1">
    <source>
        <dbReference type="PIRNR" id="PIRNR000915"/>
    </source>
</evidence>
<dbReference type="InterPro" id="IPR023214">
    <property type="entry name" value="HAD_sf"/>
</dbReference>
<dbReference type="Proteomes" id="UP000261080">
    <property type="component" value="Unassembled WGS sequence"/>
</dbReference>
<organism evidence="5 6">
    <name type="scientific">Sellimonas intestinalis</name>
    <dbReference type="NCBI Taxonomy" id="1653434"/>
    <lineage>
        <taxon>Bacteria</taxon>
        <taxon>Bacillati</taxon>
        <taxon>Bacillota</taxon>
        <taxon>Clostridia</taxon>
        <taxon>Lachnospirales</taxon>
        <taxon>Lachnospiraceae</taxon>
        <taxon>Sellimonas</taxon>
    </lineage>
</organism>
<protein>
    <recommendedName>
        <fullName evidence="1">Acid sugar phosphatase</fullName>
        <ecNumber evidence="1">3.1.3.-</ecNumber>
    </recommendedName>
</protein>
<evidence type="ECO:0000256" key="3">
    <source>
        <dbReference type="PIRSR" id="PIRSR000915-2"/>
    </source>
</evidence>
<name>A0A3E3K218_9FIRM</name>
<feature type="binding site" evidence="4">
    <location>
        <position position="11"/>
    </location>
    <ligand>
        <name>Mg(2+)</name>
        <dbReference type="ChEBI" id="CHEBI:18420"/>
    </ligand>
</feature>
<feature type="binding site" evidence="4">
    <location>
        <position position="13"/>
    </location>
    <ligand>
        <name>Mg(2+)</name>
        <dbReference type="ChEBI" id="CHEBI:18420"/>
    </ligand>
</feature>
<dbReference type="PANTHER" id="PTHR19288:SF46">
    <property type="entry name" value="HALOACID DEHALOGENASE-LIKE HYDROLASE DOMAIN-CONTAINING PROTEIN 2"/>
    <property type="match status" value="1"/>
</dbReference>
<dbReference type="InterPro" id="IPR036412">
    <property type="entry name" value="HAD-like_sf"/>
</dbReference>
<dbReference type="PANTHER" id="PTHR19288">
    <property type="entry name" value="4-NITROPHENYLPHOSPHATASE-RELATED"/>
    <property type="match status" value="1"/>
</dbReference>
<comment type="cofactor">
    <cofactor evidence="4">
        <name>Mg(2+)</name>
        <dbReference type="ChEBI" id="CHEBI:18420"/>
    </cofactor>
    <text evidence="4">Divalent metal ions. Mg(2+) is the most effective.</text>
</comment>
<feature type="binding site" evidence="4">
    <location>
        <position position="211"/>
    </location>
    <ligand>
        <name>Mg(2+)</name>
        <dbReference type="ChEBI" id="CHEBI:18420"/>
    </ligand>
</feature>
<evidence type="ECO:0000256" key="4">
    <source>
        <dbReference type="PIRSR" id="PIRSR000915-3"/>
    </source>
</evidence>
<feature type="active site" description="Proton donor" evidence="2">
    <location>
        <position position="13"/>
    </location>
</feature>
<evidence type="ECO:0000313" key="5">
    <source>
        <dbReference type="EMBL" id="RGE87187.1"/>
    </source>
</evidence>
<evidence type="ECO:0000256" key="2">
    <source>
        <dbReference type="PIRSR" id="PIRSR000915-1"/>
    </source>
</evidence>
<dbReference type="RefSeq" id="WP_024732280.1">
    <property type="nucleotide sequence ID" value="NZ_BAABYU010000001.1"/>
</dbReference>
<gene>
    <name evidence="5" type="ORF">DW016_09720</name>
</gene>
<dbReference type="SUPFAM" id="SSF56784">
    <property type="entry name" value="HAD-like"/>
    <property type="match status" value="1"/>
</dbReference>
<keyword evidence="1 4" id="KW-0460">Magnesium</keyword>
<dbReference type="NCBIfam" id="TIGR01460">
    <property type="entry name" value="HAD-SF-IIA"/>
    <property type="match status" value="1"/>
</dbReference>
<reference evidence="5 6" key="1">
    <citation type="submission" date="2018-08" db="EMBL/GenBank/DDBJ databases">
        <title>A genome reference for cultivated species of the human gut microbiota.</title>
        <authorList>
            <person name="Zou Y."/>
            <person name="Xue W."/>
            <person name="Luo G."/>
        </authorList>
    </citation>
    <scope>NUCLEOTIDE SEQUENCE [LARGE SCALE GENOMIC DNA]</scope>
    <source>
        <strain evidence="5 6">AF37-2AT</strain>
    </source>
</reference>
<dbReference type="InterPro" id="IPR006357">
    <property type="entry name" value="HAD-SF_hydro_IIA"/>
</dbReference>
<dbReference type="GO" id="GO:0016791">
    <property type="term" value="F:phosphatase activity"/>
    <property type="evidence" value="ECO:0007669"/>
    <property type="project" value="TreeGrafter"/>
</dbReference>
<dbReference type="AlphaFoldDB" id="A0A3E3K218"/>
<accession>A0A3E3K218</accession>
<dbReference type="Pfam" id="PF13344">
    <property type="entry name" value="Hydrolase_6"/>
    <property type="match status" value="1"/>
</dbReference>
<dbReference type="EC" id="3.1.3.-" evidence="1"/>
<keyword evidence="6" id="KW-1185">Reference proteome</keyword>
<comment type="similarity">
    <text evidence="1">Belongs to the HAD-like hydrolase superfamily. NagD family.</text>
</comment>
<feature type="active site" description="Nucleophile" evidence="2">
    <location>
        <position position="11"/>
    </location>
</feature>
<comment type="function">
    <text evidence="1">Catalyzes the dephosphorylation of 2-6 carbon acid sugars in vitro.</text>
</comment>
<dbReference type="GO" id="GO:0046872">
    <property type="term" value="F:metal ion binding"/>
    <property type="evidence" value="ECO:0007669"/>
    <property type="project" value="UniProtKB-KW"/>
</dbReference>
<dbReference type="PIRSF" id="PIRSF000915">
    <property type="entry name" value="PGP-type_phosphatase"/>
    <property type="match status" value="1"/>
</dbReference>
<evidence type="ECO:0000313" key="6">
    <source>
        <dbReference type="Proteomes" id="UP000261080"/>
    </source>
</evidence>
<feature type="binding site" evidence="3">
    <location>
        <position position="186"/>
    </location>
    <ligand>
        <name>substrate</name>
    </ligand>
</feature>